<feature type="transmembrane region" description="Helical" evidence="6">
    <location>
        <begin position="136"/>
        <end position="158"/>
    </location>
</feature>
<evidence type="ECO:0000313" key="9">
    <source>
        <dbReference type="Proteomes" id="UP000053789"/>
    </source>
</evidence>
<feature type="transmembrane region" description="Helical" evidence="6">
    <location>
        <begin position="164"/>
        <end position="185"/>
    </location>
</feature>
<reference evidence="8" key="1">
    <citation type="submission" date="2015-01" db="EMBL/GenBank/DDBJ databases">
        <title>The Genome Sequence of Cladophialophora bantiana CBS 173.52.</title>
        <authorList>
            <consortium name="The Broad Institute Genomics Platform"/>
            <person name="Cuomo C."/>
            <person name="de Hoog S."/>
            <person name="Gorbushina A."/>
            <person name="Stielow B."/>
            <person name="Teixiera M."/>
            <person name="Abouelleil A."/>
            <person name="Chapman S.B."/>
            <person name="Priest M."/>
            <person name="Young S.K."/>
            <person name="Wortman J."/>
            <person name="Nusbaum C."/>
            <person name="Birren B."/>
        </authorList>
    </citation>
    <scope>NUCLEOTIDE SEQUENCE [LARGE SCALE GENOMIC DNA]</scope>
    <source>
        <strain evidence="8">CBS 173.52</strain>
    </source>
</reference>
<name>A0A0D2HL46_CLAB1</name>
<proteinExistence type="inferred from homology"/>
<keyword evidence="9" id="KW-1185">Reference proteome</keyword>
<dbReference type="Proteomes" id="UP000053789">
    <property type="component" value="Unassembled WGS sequence"/>
</dbReference>
<evidence type="ECO:0000256" key="3">
    <source>
        <dbReference type="ARBA" id="ARBA00022692"/>
    </source>
</evidence>
<dbReference type="GeneID" id="27701284"/>
<protein>
    <recommendedName>
        <fullName evidence="7">Amino acid transporter transmembrane domain-containing protein</fullName>
    </recommendedName>
</protein>
<dbReference type="HOGENOM" id="CLU_027816_3_1_1"/>
<feature type="transmembrane region" description="Helical" evidence="6">
    <location>
        <begin position="353"/>
        <end position="379"/>
    </location>
</feature>
<organism evidence="8 9">
    <name type="scientific">Cladophialophora bantiana (strain ATCC 10958 / CBS 173.52 / CDC B-1940 / NIH 8579)</name>
    <name type="common">Xylohypha bantiana</name>
    <dbReference type="NCBI Taxonomy" id="1442370"/>
    <lineage>
        <taxon>Eukaryota</taxon>
        <taxon>Fungi</taxon>
        <taxon>Dikarya</taxon>
        <taxon>Ascomycota</taxon>
        <taxon>Pezizomycotina</taxon>
        <taxon>Eurotiomycetes</taxon>
        <taxon>Chaetothyriomycetidae</taxon>
        <taxon>Chaetothyriales</taxon>
        <taxon>Herpotrichiellaceae</taxon>
        <taxon>Cladophialophora</taxon>
    </lineage>
</organism>
<dbReference type="GO" id="GO:0016020">
    <property type="term" value="C:membrane"/>
    <property type="evidence" value="ECO:0007669"/>
    <property type="project" value="UniProtKB-SubCell"/>
</dbReference>
<evidence type="ECO:0000259" key="7">
    <source>
        <dbReference type="Pfam" id="PF01490"/>
    </source>
</evidence>
<dbReference type="InterPro" id="IPR013057">
    <property type="entry name" value="AA_transpt_TM"/>
</dbReference>
<dbReference type="PANTHER" id="PTHR22950:SF683">
    <property type="entry name" value="AMINO ACID TRANSPORTER (EUROFUNG)"/>
    <property type="match status" value="1"/>
</dbReference>
<keyword evidence="3 6" id="KW-0812">Transmembrane</keyword>
<feature type="transmembrane region" description="Helical" evidence="6">
    <location>
        <begin position="321"/>
        <end position="341"/>
    </location>
</feature>
<evidence type="ECO:0000256" key="6">
    <source>
        <dbReference type="SAM" id="Phobius"/>
    </source>
</evidence>
<feature type="transmembrane region" description="Helical" evidence="6">
    <location>
        <begin position="88"/>
        <end position="111"/>
    </location>
</feature>
<evidence type="ECO:0000256" key="1">
    <source>
        <dbReference type="ARBA" id="ARBA00004141"/>
    </source>
</evidence>
<dbReference type="RefSeq" id="XP_016618129.1">
    <property type="nucleotide sequence ID" value="XM_016766084.1"/>
</dbReference>
<feature type="transmembrane region" description="Helical" evidence="6">
    <location>
        <begin position="278"/>
        <end position="301"/>
    </location>
</feature>
<accession>A0A0D2HL46</accession>
<evidence type="ECO:0000256" key="2">
    <source>
        <dbReference type="ARBA" id="ARBA00008066"/>
    </source>
</evidence>
<comment type="subcellular location">
    <subcellularLocation>
        <location evidence="1">Membrane</location>
        <topology evidence="1">Multi-pass membrane protein</topology>
    </subcellularLocation>
</comment>
<dbReference type="OrthoDB" id="40134at2759"/>
<evidence type="ECO:0000313" key="8">
    <source>
        <dbReference type="EMBL" id="KIW91460.1"/>
    </source>
</evidence>
<evidence type="ECO:0000256" key="5">
    <source>
        <dbReference type="ARBA" id="ARBA00023136"/>
    </source>
</evidence>
<sequence>MNNEKIDDKSVGAQENEYRSYSVDETGRRLSVTGRRVSIVDDVFGETVEGGPNYCNVGWLRTAILMMKTQIGLGVLSIRALFDVFGMVPGGICLIVIAMITTWSDCIVGVFKLRHRSVYSLDDVSQLLFGCIGRELFGVTSVLYWIFLAGAGMLGISIGLNAVSTHGVCTAVFVAVAAIIGFGLFRIQTFSKISWPAWVGVICILTAIFTVTIAVGVQDRSADAPASGFFVSHYKVTNNPSFTDAISACSSLVFAYSGMLTLFSTVSDMRYPRLYTRSLIICQSVVTATYITIGVVVYYYAGSYVASPALGSAGALLKKVAYGFALPGLIVTTTLVIHLPAKLHDWDATVTYVIASAIPVFGGLVSLMGALLGTLMSFLPMGCM</sequence>
<dbReference type="AlphaFoldDB" id="A0A0D2HL46"/>
<feature type="transmembrane region" description="Helical" evidence="6">
    <location>
        <begin position="197"/>
        <end position="217"/>
    </location>
</feature>
<comment type="similarity">
    <text evidence="2">Belongs to the amino acid/polyamine transporter 2 family.</text>
</comment>
<dbReference type="Pfam" id="PF01490">
    <property type="entry name" value="Aa_trans"/>
    <property type="match status" value="1"/>
</dbReference>
<dbReference type="GO" id="GO:0015179">
    <property type="term" value="F:L-amino acid transmembrane transporter activity"/>
    <property type="evidence" value="ECO:0007669"/>
    <property type="project" value="TreeGrafter"/>
</dbReference>
<keyword evidence="4 6" id="KW-1133">Transmembrane helix</keyword>
<feature type="domain" description="Amino acid transporter transmembrane" evidence="7">
    <location>
        <begin position="58"/>
        <end position="339"/>
    </location>
</feature>
<gene>
    <name evidence="8" type="ORF">Z519_08356</name>
</gene>
<keyword evidence="5 6" id="KW-0472">Membrane</keyword>
<dbReference type="PANTHER" id="PTHR22950">
    <property type="entry name" value="AMINO ACID TRANSPORTER"/>
    <property type="match status" value="1"/>
</dbReference>
<evidence type="ECO:0000256" key="4">
    <source>
        <dbReference type="ARBA" id="ARBA00022989"/>
    </source>
</evidence>
<dbReference type="EMBL" id="KN846991">
    <property type="protein sequence ID" value="KIW91460.1"/>
    <property type="molecule type" value="Genomic_DNA"/>
</dbReference>